<dbReference type="SMART" id="SM00355">
    <property type="entry name" value="ZnF_C2H2"/>
    <property type="match status" value="9"/>
</dbReference>
<evidence type="ECO:0000256" key="3">
    <source>
        <dbReference type="ARBA" id="ARBA00022771"/>
    </source>
</evidence>
<dbReference type="Proteomes" id="UP000678499">
    <property type="component" value="Unassembled WGS sequence"/>
</dbReference>
<feature type="signal peptide" evidence="8">
    <location>
        <begin position="1"/>
        <end position="20"/>
    </location>
</feature>
<feature type="domain" description="C2H2-type" evidence="9">
    <location>
        <begin position="175"/>
        <end position="202"/>
    </location>
</feature>
<keyword evidence="2" id="KW-0677">Repeat</keyword>
<evidence type="ECO:0000256" key="6">
    <source>
        <dbReference type="PROSITE-ProRule" id="PRU00042"/>
    </source>
</evidence>
<feature type="region of interest" description="Disordered" evidence="7">
    <location>
        <begin position="573"/>
        <end position="594"/>
    </location>
</feature>
<dbReference type="InterPro" id="IPR036236">
    <property type="entry name" value="Znf_C2H2_sf"/>
</dbReference>
<evidence type="ECO:0000256" key="1">
    <source>
        <dbReference type="ARBA" id="ARBA00022723"/>
    </source>
</evidence>
<keyword evidence="5" id="KW-0539">Nucleus</keyword>
<feature type="region of interest" description="Disordered" evidence="7">
    <location>
        <begin position="122"/>
        <end position="165"/>
    </location>
</feature>
<dbReference type="OrthoDB" id="654211at2759"/>
<dbReference type="EMBL" id="OA884079">
    <property type="protein sequence ID" value="CAD7280257.1"/>
    <property type="molecule type" value="Genomic_DNA"/>
</dbReference>
<feature type="chain" id="PRO_5036403002" description="C2H2-type domain-containing protein" evidence="8">
    <location>
        <begin position="21"/>
        <end position="666"/>
    </location>
</feature>
<name>A0A7R9BU54_9CRUS</name>
<dbReference type="InterPro" id="IPR013087">
    <property type="entry name" value="Znf_C2H2_type"/>
</dbReference>
<feature type="domain" description="C2H2-type" evidence="9">
    <location>
        <begin position="451"/>
        <end position="481"/>
    </location>
</feature>
<evidence type="ECO:0000256" key="2">
    <source>
        <dbReference type="ARBA" id="ARBA00022737"/>
    </source>
</evidence>
<keyword evidence="4" id="KW-0862">Zinc</keyword>
<dbReference type="Gene3D" id="3.30.160.60">
    <property type="entry name" value="Classic Zinc Finger"/>
    <property type="match status" value="4"/>
</dbReference>
<feature type="region of interest" description="Disordered" evidence="7">
    <location>
        <begin position="347"/>
        <end position="394"/>
    </location>
</feature>
<dbReference type="PROSITE" id="PS50157">
    <property type="entry name" value="ZINC_FINGER_C2H2_2"/>
    <property type="match status" value="4"/>
</dbReference>
<reference evidence="10" key="1">
    <citation type="submission" date="2020-11" db="EMBL/GenBank/DDBJ databases">
        <authorList>
            <person name="Tran Van P."/>
        </authorList>
    </citation>
    <scope>NUCLEOTIDE SEQUENCE</scope>
</reference>
<dbReference type="GO" id="GO:0001228">
    <property type="term" value="F:DNA-binding transcription activator activity, RNA polymerase II-specific"/>
    <property type="evidence" value="ECO:0007669"/>
    <property type="project" value="TreeGrafter"/>
</dbReference>
<feature type="compositionally biased region" description="Polar residues" evidence="7">
    <location>
        <begin position="122"/>
        <end position="133"/>
    </location>
</feature>
<dbReference type="SUPFAM" id="SSF57667">
    <property type="entry name" value="beta-beta-alpha zinc fingers"/>
    <property type="match status" value="2"/>
</dbReference>
<dbReference type="GO" id="GO:0005634">
    <property type="term" value="C:nucleus"/>
    <property type="evidence" value="ECO:0007669"/>
    <property type="project" value="TreeGrafter"/>
</dbReference>
<evidence type="ECO:0000313" key="10">
    <source>
        <dbReference type="EMBL" id="CAD7280257.1"/>
    </source>
</evidence>
<evidence type="ECO:0000313" key="11">
    <source>
        <dbReference type="Proteomes" id="UP000678499"/>
    </source>
</evidence>
<evidence type="ECO:0000256" key="5">
    <source>
        <dbReference type="ARBA" id="ARBA00023242"/>
    </source>
</evidence>
<dbReference type="PANTHER" id="PTHR24393:SF34">
    <property type="entry name" value="PR_SET DOMAIN 13"/>
    <property type="match status" value="1"/>
</dbReference>
<evidence type="ECO:0000256" key="8">
    <source>
        <dbReference type="SAM" id="SignalP"/>
    </source>
</evidence>
<keyword evidence="1" id="KW-0479">Metal-binding</keyword>
<keyword evidence="8" id="KW-0732">Signal</keyword>
<feature type="compositionally biased region" description="Basic and acidic residues" evidence="7">
    <location>
        <begin position="576"/>
        <end position="586"/>
    </location>
</feature>
<gene>
    <name evidence="10" type="ORF">NMOB1V02_LOCUS7919</name>
</gene>
<keyword evidence="3 6" id="KW-0863">Zinc-finger</keyword>
<accession>A0A7R9BU54</accession>
<feature type="compositionally biased region" description="Basic residues" evidence="7">
    <location>
        <begin position="143"/>
        <end position="154"/>
    </location>
</feature>
<protein>
    <recommendedName>
        <fullName evidence="9">C2H2-type domain-containing protein</fullName>
    </recommendedName>
</protein>
<proteinExistence type="predicted"/>
<dbReference type="GO" id="GO:0000978">
    <property type="term" value="F:RNA polymerase II cis-regulatory region sequence-specific DNA binding"/>
    <property type="evidence" value="ECO:0007669"/>
    <property type="project" value="TreeGrafter"/>
</dbReference>
<feature type="domain" description="C2H2-type" evidence="9">
    <location>
        <begin position="203"/>
        <end position="226"/>
    </location>
</feature>
<feature type="domain" description="C2H2-type" evidence="9">
    <location>
        <begin position="484"/>
        <end position="509"/>
    </location>
</feature>
<dbReference type="PANTHER" id="PTHR24393">
    <property type="entry name" value="ZINC FINGER PROTEIN"/>
    <property type="match status" value="1"/>
</dbReference>
<evidence type="ECO:0000259" key="9">
    <source>
        <dbReference type="PROSITE" id="PS50157"/>
    </source>
</evidence>
<evidence type="ECO:0000256" key="4">
    <source>
        <dbReference type="ARBA" id="ARBA00022833"/>
    </source>
</evidence>
<dbReference type="EMBL" id="CAJPEX010002042">
    <property type="protein sequence ID" value="CAG0920409.1"/>
    <property type="molecule type" value="Genomic_DNA"/>
</dbReference>
<sequence>MQENPCVCLLGLLLAIMGHADVEKRGLEVFKCADCESCIGFLARVAEHWLGTHANMRVFQCPRCPYNSAWARCVRMHYTRAHEPHGDLPETLMWKSSPILVQVDTLLTNLKADVEASVKVSTTSETTNESHQPALQKPVPATRGKRSSKSRSRQHRDGGDDGAASRGLAGAVRKYACGYCSYSTDRRDLFTRHENIHKEEKPFVCFVCAKQFNRADHVKKHFLRIHPDVPYDIKMIRRKPGSTCEDPQVAAAMRNVPTGRKSFQLLMAGNKLGKTKEMESTMKKEDFLFPGPEITISRHMAPIVAPVLHLAAVPTRPPVPDLIYMPKFTPTALAINHFPLFPVAHGKPRPAKKAKLKPDPVPKTSPKKKPTAALLDDDATRIRPSTTTTTTNGSDEKRFTCSFCPWTGVDSWCLKRHLNTHVKPYTCPMCDYKAARMERLQLHVGRVHCKKICSKCSQLFDMQDDLMKHVEEEHVKLGQRPPKTVCLECGTVLDSRSSLETHMIIVHRGSLLKCSLCDFCTADPATMDAHCSQRHSKPVVDLADIDGKKAELWSGQGLLFYQQALATLPASIGSDSGKEVSSDEKPSRKRKHSGERTTEVYKCDQCSEEYSRRIGLLLKLYMITCCVRGHLEHQKCFLYCGLKGLPTFAVRPLSREYDINVVLGHL</sequence>
<dbReference type="PROSITE" id="PS00028">
    <property type="entry name" value="ZINC_FINGER_C2H2_1"/>
    <property type="match status" value="4"/>
</dbReference>
<organism evidence="10">
    <name type="scientific">Notodromas monacha</name>
    <dbReference type="NCBI Taxonomy" id="399045"/>
    <lineage>
        <taxon>Eukaryota</taxon>
        <taxon>Metazoa</taxon>
        <taxon>Ecdysozoa</taxon>
        <taxon>Arthropoda</taxon>
        <taxon>Crustacea</taxon>
        <taxon>Oligostraca</taxon>
        <taxon>Ostracoda</taxon>
        <taxon>Podocopa</taxon>
        <taxon>Podocopida</taxon>
        <taxon>Cypridocopina</taxon>
        <taxon>Cypridoidea</taxon>
        <taxon>Cyprididae</taxon>
        <taxon>Notodromas</taxon>
    </lineage>
</organism>
<keyword evidence="11" id="KW-1185">Reference proteome</keyword>
<evidence type="ECO:0000256" key="7">
    <source>
        <dbReference type="SAM" id="MobiDB-lite"/>
    </source>
</evidence>
<dbReference type="GO" id="GO:0008270">
    <property type="term" value="F:zinc ion binding"/>
    <property type="evidence" value="ECO:0007669"/>
    <property type="project" value="UniProtKB-KW"/>
</dbReference>
<dbReference type="AlphaFoldDB" id="A0A7R9BU54"/>